<dbReference type="Pfam" id="PF00213">
    <property type="entry name" value="OSCP"/>
    <property type="match status" value="1"/>
</dbReference>
<dbReference type="GO" id="GO:0005886">
    <property type="term" value="C:plasma membrane"/>
    <property type="evidence" value="ECO:0007669"/>
    <property type="project" value="UniProtKB-SubCell"/>
</dbReference>
<dbReference type="KEGG" id="rgi:RGI145_02585"/>
<dbReference type="HAMAP" id="MF_01416">
    <property type="entry name" value="ATP_synth_delta_bact"/>
    <property type="match status" value="1"/>
</dbReference>
<protein>
    <recommendedName>
        <fullName evidence="8">ATP synthase subunit delta</fullName>
    </recommendedName>
    <alternativeName>
        <fullName evidence="8">ATP synthase F(1) sector subunit delta</fullName>
    </alternativeName>
    <alternativeName>
        <fullName evidence="8">F-type ATPase subunit delta</fullName>
        <shortName evidence="8">F-ATPase subunit delta</shortName>
    </alternativeName>
</protein>
<gene>
    <name evidence="8" type="primary">atpH</name>
    <name evidence="9" type="ORF">RGI145_02585</name>
    <name evidence="10" type="ORF">RQ831_08040</name>
</gene>
<evidence type="ECO:0000256" key="1">
    <source>
        <dbReference type="ARBA" id="ARBA00004370"/>
    </source>
</evidence>
<dbReference type="RefSeq" id="WP_075797115.1">
    <property type="nucleotide sequence ID" value="NZ_CP015583.1"/>
</dbReference>
<evidence type="ECO:0000256" key="5">
    <source>
        <dbReference type="ARBA" id="ARBA00023136"/>
    </source>
</evidence>
<sequence>MASDATTVSPDAPRATGLAQRYAQALLDLARERRSVDQVAADMEALQALWRDDAPFRAFVSDPRLDAAQQRKGAFAVLERAGVSGDVRNLVGVLVNNRRLAQLPEVAAAFALLLAESRGQQTAEVTTAHPLNDTQRNQIAARLTEAGYSNVRLVERLDPSILGGMILKIGSRLYDTSIKSRLQRLSYAMKGAA</sequence>
<evidence type="ECO:0000256" key="8">
    <source>
        <dbReference type="HAMAP-Rule" id="MF_01416"/>
    </source>
</evidence>
<comment type="function">
    <text evidence="8">This protein is part of the stalk that links CF(0) to CF(1). It either transmits conformational changes from CF(0) to CF(1) or is implicated in proton conduction.</text>
</comment>
<comment type="function">
    <text evidence="8">F(1)F(0) ATP synthase produces ATP from ADP in the presence of a proton or sodium gradient. F-type ATPases consist of two structural domains, F(1) containing the extramembraneous catalytic core and F(0) containing the membrane proton channel, linked together by a central stalk and a peripheral stalk. During catalysis, ATP synthesis in the catalytic domain of F(1) is coupled via a rotary mechanism of the central stalk subunits to proton translocation.</text>
</comment>
<keyword evidence="8" id="KW-1003">Cell membrane</keyword>
<dbReference type="AlphaFoldDB" id="A0A1L7ABH9"/>
<dbReference type="Proteomes" id="UP001258945">
    <property type="component" value="Unassembled WGS sequence"/>
</dbReference>
<evidence type="ECO:0000256" key="2">
    <source>
        <dbReference type="ARBA" id="ARBA00022448"/>
    </source>
</evidence>
<evidence type="ECO:0000313" key="11">
    <source>
        <dbReference type="Proteomes" id="UP000185494"/>
    </source>
</evidence>
<keyword evidence="5 8" id="KW-0472">Membrane</keyword>
<dbReference type="EMBL" id="CP015583">
    <property type="protein sequence ID" value="APT56162.1"/>
    <property type="molecule type" value="Genomic_DNA"/>
</dbReference>
<dbReference type="SUPFAM" id="SSF47928">
    <property type="entry name" value="N-terminal domain of the delta subunit of the F1F0-ATP synthase"/>
    <property type="match status" value="1"/>
</dbReference>
<dbReference type="PROSITE" id="PS00389">
    <property type="entry name" value="ATPASE_DELTA"/>
    <property type="match status" value="1"/>
</dbReference>
<dbReference type="STRING" id="257708.RGI145_02585"/>
<dbReference type="GO" id="GO:0045259">
    <property type="term" value="C:proton-transporting ATP synthase complex"/>
    <property type="evidence" value="ECO:0007669"/>
    <property type="project" value="UniProtKB-KW"/>
</dbReference>
<dbReference type="NCBIfam" id="TIGR01145">
    <property type="entry name" value="ATP_synt_delta"/>
    <property type="match status" value="1"/>
</dbReference>
<comment type="subcellular location">
    <subcellularLocation>
        <location evidence="8">Cell membrane</location>
        <topology evidence="8">Peripheral membrane protein</topology>
    </subcellularLocation>
    <subcellularLocation>
        <location evidence="1">Membrane</location>
    </subcellularLocation>
</comment>
<keyword evidence="6 8" id="KW-0139">CF(1)</keyword>
<dbReference type="eggNOG" id="COG0712">
    <property type="taxonomic scope" value="Bacteria"/>
</dbReference>
<evidence type="ECO:0000256" key="3">
    <source>
        <dbReference type="ARBA" id="ARBA00022781"/>
    </source>
</evidence>
<keyword evidence="4 8" id="KW-0406">Ion transport</keyword>
<reference evidence="10 12" key="2">
    <citation type="journal article" date="2019" name="Microb. Pathog.">
        <title>Comparison of VITEK 2, MALDI-TOF MS, 16S rRNA gene sequencing, and whole-genome sequencing for identification of Roseomonas mucosa.</title>
        <authorList>
            <person name="Rudolph W.W."/>
            <person name="Gunzer F."/>
            <person name="Trauth M."/>
            <person name="Bunk B."/>
            <person name="Bigge R."/>
            <person name="Schrottner P."/>
        </authorList>
    </citation>
    <scope>NUCLEOTIDE SEQUENCE [LARGE SCALE GENOMIC DNA]</scope>
    <source>
        <strain evidence="10 12">DSM 103800</strain>
    </source>
</reference>
<evidence type="ECO:0000313" key="12">
    <source>
        <dbReference type="Proteomes" id="UP001258945"/>
    </source>
</evidence>
<keyword evidence="2 8" id="KW-0813">Transport</keyword>
<evidence type="ECO:0000256" key="4">
    <source>
        <dbReference type="ARBA" id="ARBA00023065"/>
    </source>
</evidence>
<keyword evidence="12" id="KW-1185">Reference proteome</keyword>
<dbReference type="InterPro" id="IPR026015">
    <property type="entry name" value="ATP_synth_OSCP/delta_N_sf"/>
</dbReference>
<keyword evidence="3 8" id="KW-0375">Hydrogen ion transport</keyword>
<dbReference type="GO" id="GO:0046933">
    <property type="term" value="F:proton-transporting ATP synthase activity, rotational mechanism"/>
    <property type="evidence" value="ECO:0007669"/>
    <property type="project" value="UniProtKB-UniRule"/>
</dbReference>
<dbReference type="PANTHER" id="PTHR11910">
    <property type="entry name" value="ATP SYNTHASE DELTA CHAIN"/>
    <property type="match status" value="1"/>
</dbReference>
<keyword evidence="7 8" id="KW-0066">ATP synthesis</keyword>
<evidence type="ECO:0000313" key="10">
    <source>
        <dbReference type="EMBL" id="MDT8331003.1"/>
    </source>
</evidence>
<dbReference type="NCBIfam" id="NF004406">
    <property type="entry name" value="PRK05758.3-2"/>
    <property type="match status" value="1"/>
</dbReference>
<evidence type="ECO:0000313" key="9">
    <source>
        <dbReference type="EMBL" id="APT56162.1"/>
    </source>
</evidence>
<accession>A0A1L7ABH9</accession>
<reference evidence="9 11" key="1">
    <citation type="submission" date="2016-05" db="EMBL/GenBank/DDBJ databases">
        <title>Complete Genome and Methylome Analysis of Psychrotrophic Bacterial Isolates from Antarctic Lake Untersee.</title>
        <authorList>
            <person name="Fomenkov A."/>
            <person name="Akimov V.N."/>
            <person name="Vasilyeva L.V."/>
            <person name="Andersen D."/>
            <person name="Vincze T."/>
            <person name="Roberts R.J."/>
        </authorList>
    </citation>
    <scope>NUCLEOTIDE SEQUENCE [LARGE SCALE GENOMIC DNA]</scope>
    <source>
        <strain evidence="9 11">U14-5</strain>
    </source>
</reference>
<dbReference type="InterPro" id="IPR000711">
    <property type="entry name" value="ATPase_OSCP/dsu"/>
</dbReference>
<dbReference type="Proteomes" id="UP000185494">
    <property type="component" value="Chromosome 1"/>
</dbReference>
<organism evidence="9 11">
    <name type="scientific">Roseomonas gilardii</name>
    <dbReference type="NCBI Taxonomy" id="257708"/>
    <lineage>
        <taxon>Bacteria</taxon>
        <taxon>Pseudomonadati</taxon>
        <taxon>Pseudomonadota</taxon>
        <taxon>Alphaproteobacteria</taxon>
        <taxon>Acetobacterales</taxon>
        <taxon>Roseomonadaceae</taxon>
        <taxon>Roseomonas</taxon>
    </lineage>
</organism>
<comment type="similarity">
    <text evidence="8">Belongs to the ATPase delta chain family.</text>
</comment>
<dbReference type="PRINTS" id="PR00125">
    <property type="entry name" value="ATPASEDELTA"/>
</dbReference>
<evidence type="ECO:0000256" key="7">
    <source>
        <dbReference type="ARBA" id="ARBA00023310"/>
    </source>
</evidence>
<dbReference type="InterPro" id="IPR020781">
    <property type="entry name" value="ATPase_OSCP/d_CS"/>
</dbReference>
<proteinExistence type="inferred from homology"/>
<dbReference type="Gene3D" id="1.10.520.20">
    <property type="entry name" value="N-terminal domain of the delta subunit of the F1F0-ATP synthase"/>
    <property type="match status" value="1"/>
</dbReference>
<dbReference type="EMBL" id="JAVVDO010000009">
    <property type="protein sequence ID" value="MDT8331003.1"/>
    <property type="molecule type" value="Genomic_DNA"/>
</dbReference>
<name>A0A1L7ABH9_9PROT</name>
<reference evidence="10" key="3">
    <citation type="submission" date="2023-09" db="EMBL/GenBank/DDBJ databases">
        <authorList>
            <person name="Schober I."/>
            <person name="Bunk B."/>
        </authorList>
    </citation>
    <scope>NUCLEOTIDE SEQUENCE</scope>
    <source>
        <strain evidence="10">DSM 103800</strain>
    </source>
</reference>
<evidence type="ECO:0000256" key="6">
    <source>
        <dbReference type="ARBA" id="ARBA00023196"/>
    </source>
</evidence>